<dbReference type="Proteomes" id="UP000322873">
    <property type="component" value="Unassembled WGS sequence"/>
</dbReference>
<keyword evidence="3" id="KW-1185">Reference proteome</keyword>
<comment type="caution">
    <text evidence="2">The sequence shown here is derived from an EMBL/GenBank/DDBJ whole genome shotgun (WGS) entry which is preliminary data.</text>
</comment>
<reference evidence="2 3" key="1">
    <citation type="submission" date="2019-06" db="EMBL/GenBank/DDBJ databases">
        <title>Genome Sequence of the Brown Rot Fungal Pathogen Monilinia fructicola.</title>
        <authorList>
            <person name="De Miccolis Angelini R.M."/>
            <person name="Landi L."/>
            <person name="Abate D."/>
            <person name="Pollastro S."/>
            <person name="Romanazzi G."/>
            <person name="Faretra F."/>
        </authorList>
    </citation>
    <scope>NUCLEOTIDE SEQUENCE [LARGE SCALE GENOMIC DNA]</scope>
    <source>
        <strain evidence="2 3">Mfrc123</strain>
    </source>
</reference>
<evidence type="ECO:0000313" key="3">
    <source>
        <dbReference type="Proteomes" id="UP000322873"/>
    </source>
</evidence>
<feature type="region of interest" description="Disordered" evidence="1">
    <location>
        <begin position="1"/>
        <end position="28"/>
    </location>
</feature>
<accession>A0A5M9K4K1</accession>
<organism evidence="2 3">
    <name type="scientific">Monilinia fructicola</name>
    <name type="common">Brown rot fungus</name>
    <name type="synonym">Ciboria fructicola</name>
    <dbReference type="NCBI Taxonomy" id="38448"/>
    <lineage>
        <taxon>Eukaryota</taxon>
        <taxon>Fungi</taxon>
        <taxon>Dikarya</taxon>
        <taxon>Ascomycota</taxon>
        <taxon>Pezizomycotina</taxon>
        <taxon>Leotiomycetes</taxon>
        <taxon>Helotiales</taxon>
        <taxon>Sclerotiniaceae</taxon>
        <taxon>Monilinia</taxon>
    </lineage>
</organism>
<proteinExistence type="predicted"/>
<gene>
    <name evidence="2" type="ORF">EYC84_004734</name>
</gene>
<dbReference type="AlphaFoldDB" id="A0A5M9K4K1"/>
<name>A0A5M9K4K1_MONFR</name>
<dbReference type="EMBL" id="VICG01000002">
    <property type="protein sequence ID" value="KAA8575603.1"/>
    <property type="molecule type" value="Genomic_DNA"/>
</dbReference>
<feature type="compositionally biased region" description="Polar residues" evidence="1">
    <location>
        <begin position="1"/>
        <end position="23"/>
    </location>
</feature>
<sequence>MLLSLTPTHACKTSSIDSPASVRSSTTPTPYIEEPPPFFFSPRCLRQQDQFNVSKRAPIFLCFHCGASSSSTFQIIDDTQFNLIAKSNFMCPPQHYHLHTIHNPHVPLQSQNPGFSHSLLKARKSTSLFPFSEVLPKTITLRLLNEELSYGNTTNALWNKLPDKYDSLRGVEVDWRKSN</sequence>
<evidence type="ECO:0000256" key="1">
    <source>
        <dbReference type="SAM" id="MobiDB-lite"/>
    </source>
</evidence>
<evidence type="ECO:0000313" key="2">
    <source>
        <dbReference type="EMBL" id="KAA8575603.1"/>
    </source>
</evidence>
<protein>
    <submittedName>
        <fullName evidence="2">Uncharacterized protein</fullName>
    </submittedName>
</protein>